<proteinExistence type="inferred from homology"/>
<keyword evidence="2" id="KW-0813">Transport</keyword>
<dbReference type="HAMAP" id="MF_00271">
    <property type="entry name" value="ATP_synth_D_arch"/>
    <property type="match status" value="1"/>
</dbReference>
<sequence>MNTTLAPTRSNLLKLIEDLKFAQLGHELLDQKRSILVVELLTLVDQAVDYEQRVVIALAEAQLSLSDAIMQMGRLRVGNLGGAVNIDYSINLGSRRVMGVSVPKVETTFVDKSPYFSSEDTSILSELSIDRYRTTLQLMGRLAELKVSIMRLAKEVKKTIRKVNALEKIVIPQNKETIAWMRGRIEEQERENFILLKVVKDRMEQAKSQVQALTSSSDNDTMDKGGLHGSSI</sequence>
<accession>A0A644VZ31</accession>
<evidence type="ECO:0000256" key="1">
    <source>
        <dbReference type="ARBA" id="ARBA00005850"/>
    </source>
</evidence>
<feature type="coiled-coil region" evidence="4">
    <location>
        <begin position="142"/>
        <end position="169"/>
    </location>
</feature>
<feature type="region of interest" description="Disordered" evidence="5">
    <location>
        <begin position="210"/>
        <end position="232"/>
    </location>
</feature>
<evidence type="ECO:0000256" key="3">
    <source>
        <dbReference type="ARBA" id="ARBA00023065"/>
    </source>
</evidence>
<dbReference type="NCBIfam" id="TIGR00309">
    <property type="entry name" value="V_ATPase_subD"/>
    <property type="match status" value="1"/>
</dbReference>
<evidence type="ECO:0000256" key="4">
    <source>
        <dbReference type="SAM" id="Coils"/>
    </source>
</evidence>
<keyword evidence="4" id="KW-0175">Coiled coil</keyword>
<dbReference type="Gene3D" id="1.10.287.3240">
    <property type="match status" value="1"/>
</dbReference>
<protein>
    <submittedName>
        <fullName evidence="6">V-type ATP synthase subunit D</fullName>
    </submittedName>
</protein>
<comment type="similarity">
    <text evidence="1">Belongs to the V-ATPase D subunit family.</text>
</comment>
<dbReference type="AlphaFoldDB" id="A0A644VZ31"/>
<dbReference type="EMBL" id="VSSQ01000472">
    <property type="protein sequence ID" value="MPL95563.1"/>
    <property type="molecule type" value="Genomic_DNA"/>
</dbReference>
<dbReference type="Pfam" id="PF01813">
    <property type="entry name" value="ATP-synt_D"/>
    <property type="match status" value="1"/>
</dbReference>
<name>A0A644VZ31_9ZZZZ</name>
<dbReference type="GO" id="GO:0046961">
    <property type="term" value="F:proton-transporting ATPase activity, rotational mechanism"/>
    <property type="evidence" value="ECO:0007669"/>
    <property type="project" value="InterPro"/>
</dbReference>
<gene>
    <name evidence="6" type="primary">atpD_21</name>
    <name evidence="6" type="ORF">SDC9_41735</name>
</gene>
<evidence type="ECO:0000256" key="2">
    <source>
        <dbReference type="ARBA" id="ARBA00022448"/>
    </source>
</evidence>
<dbReference type="InterPro" id="IPR002699">
    <property type="entry name" value="V_ATPase_D"/>
</dbReference>
<keyword evidence="3" id="KW-0406">Ion transport</keyword>
<comment type="caution">
    <text evidence="6">The sequence shown here is derived from an EMBL/GenBank/DDBJ whole genome shotgun (WGS) entry which is preliminary data.</text>
</comment>
<evidence type="ECO:0000313" key="6">
    <source>
        <dbReference type="EMBL" id="MPL95563.1"/>
    </source>
</evidence>
<reference evidence="6" key="1">
    <citation type="submission" date="2019-08" db="EMBL/GenBank/DDBJ databases">
        <authorList>
            <person name="Kucharzyk K."/>
            <person name="Murdoch R.W."/>
            <person name="Higgins S."/>
            <person name="Loffler F."/>
        </authorList>
    </citation>
    <scope>NUCLEOTIDE SEQUENCE</scope>
</reference>
<organism evidence="6">
    <name type="scientific">bioreactor metagenome</name>
    <dbReference type="NCBI Taxonomy" id="1076179"/>
    <lineage>
        <taxon>unclassified sequences</taxon>
        <taxon>metagenomes</taxon>
        <taxon>ecological metagenomes</taxon>
    </lineage>
</organism>
<evidence type="ECO:0000256" key="5">
    <source>
        <dbReference type="SAM" id="MobiDB-lite"/>
    </source>
</evidence>
<dbReference type="PANTHER" id="PTHR11671">
    <property type="entry name" value="V-TYPE ATP SYNTHASE SUBUNIT D"/>
    <property type="match status" value="1"/>
</dbReference>
<feature type="compositionally biased region" description="Polar residues" evidence="5">
    <location>
        <begin position="210"/>
        <end position="219"/>
    </location>
</feature>